<dbReference type="PANTHER" id="PTHR34472">
    <property type="entry name" value="SULFUR CARRIER PROTEIN THIS"/>
    <property type="match status" value="1"/>
</dbReference>
<dbReference type="PANTHER" id="PTHR34472:SF1">
    <property type="entry name" value="SULFUR CARRIER PROTEIN THIS"/>
    <property type="match status" value="1"/>
</dbReference>
<organism evidence="1 2">
    <name type="scientific">Sphingobacterium zeae</name>
    <dbReference type="NCBI Taxonomy" id="1776859"/>
    <lineage>
        <taxon>Bacteria</taxon>
        <taxon>Pseudomonadati</taxon>
        <taxon>Bacteroidota</taxon>
        <taxon>Sphingobacteriia</taxon>
        <taxon>Sphingobacteriales</taxon>
        <taxon>Sphingobacteriaceae</taxon>
        <taxon>Sphingobacterium</taxon>
    </lineage>
</organism>
<dbReference type="InterPro" id="IPR012675">
    <property type="entry name" value="Beta-grasp_dom_sf"/>
</dbReference>
<keyword evidence="2" id="KW-1185">Reference proteome</keyword>
<dbReference type="InterPro" id="IPR010035">
    <property type="entry name" value="Thi_S"/>
</dbReference>
<dbReference type="RefSeq" id="WP_307185913.1">
    <property type="nucleotide sequence ID" value="NZ_JAUTBA010000001.1"/>
</dbReference>
<gene>
    <name evidence="1" type="ORF">QE382_002211</name>
</gene>
<evidence type="ECO:0000313" key="1">
    <source>
        <dbReference type="EMBL" id="MDQ1150227.1"/>
    </source>
</evidence>
<proteinExistence type="predicted"/>
<dbReference type="SUPFAM" id="SSF54285">
    <property type="entry name" value="MoaD/ThiS"/>
    <property type="match status" value="1"/>
</dbReference>
<evidence type="ECO:0000313" key="2">
    <source>
        <dbReference type="Proteomes" id="UP001244640"/>
    </source>
</evidence>
<dbReference type="CDD" id="cd00565">
    <property type="entry name" value="Ubl_ThiS"/>
    <property type="match status" value="1"/>
</dbReference>
<dbReference type="Proteomes" id="UP001244640">
    <property type="component" value="Unassembled WGS sequence"/>
</dbReference>
<dbReference type="Gene3D" id="3.10.20.30">
    <property type="match status" value="1"/>
</dbReference>
<name>A0ABU0U5I9_9SPHI</name>
<reference evidence="1 2" key="1">
    <citation type="submission" date="2023-07" db="EMBL/GenBank/DDBJ databases">
        <title>Functional and genomic diversity of the sorghum phyllosphere microbiome.</title>
        <authorList>
            <person name="Shade A."/>
        </authorList>
    </citation>
    <scope>NUCLEOTIDE SEQUENCE [LARGE SCALE GENOMIC DNA]</scope>
    <source>
        <strain evidence="1 2">SORGH_AS_0892</strain>
    </source>
</reference>
<accession>A0ABU0U5I9</accession>
<dbReference type="EMBL" id="JAUTBA010000001">
    <property type="protein sequence ID" value="MDQ1150227.1"/>
    <property type="molecule type" value="Genomic_DNA"/>
</dbReference>
<dbReference type="Pfam" id="PF02597">
    <property type="entry name" value="ThiS"/>
    <property type="match status" value="1"/>
</dbReference>
<dbReference type="NCBIfam" id="TIGR01683">
    <property type="entry name" value="thiS"/>
    <property type="match status" value="1"/>
</dbReference>
<dbReference type="InterPro" id="IPR003749">
    <property type="entry name" value="ThiS/MoaD-like"/>
</dbReference>
<sequence length="68" mass="7373">MELTINHQIRSFDPAPSSLEELLVLELSGKTQGVAAAINNHVIPKDDWAKTTLKPHDQIILITASQGG</sequence>
<dbReference type="InterPro" id="IPR016155">
    <property type="entry name" value="Mopterin_synth/thiamin_S_b"/>
</dbReference>
<comment type="caution">
    <text evidence="1">The sequence shown here is derived from an EMBL/GenBank/DDBJ whole genome shotgun (WGS) entry which is preliminary data.</text>
</comment>
<protein>
    <submittedName>
        <fullName evidence="1">Sulfur carrier protein</fullName>
    </submittedName>
</protein>